<comment type="caution">
    <text evidence="1">The sequence shown here is derived from an EMBL/GenBank/DDBJ whole genome shotgun (WGS) entry which is preliminary data.</text>
</comment>
<keyword evidence="2" id="KW-1185">Reference proteome</keyword>
<reference evidence="1" key="2">
    <citation type="submission" date="2020-08" db="EMBL/GenBank/DDBJ databases">
        <authorList>
            <person name="Chen M."/>
            <person name="Teng W."/>
            <person name="Zhao L."/>
            <person name="Hu C."/>
            <person name="Zhou Y."/>
            <person name="Han B."/>
            <person name="Song L."/>
            <person name="Shu W."/>
        </authorList>
    </citation>
    <scope>NUCLEOTIDE SEQUENCE</scope>
    <source>
        <strain evidence="1">FACHB-1277</strain>
    </source>
</reference>
<gene>
    <name evidence="1" type="ORF">H6F44_00650</name>
</gene>
<proteinExistence type="predicted"/>
<accession>A0A926UP06</accession>
<dbReference type="Proteomes" id="UP000631421">
    <property type="component" value="Unassembled WGS sequence"/>
</dbReference>
<organism evidence="1 2">
    <name type="scientific">Pseudanabaena cinerea FACHB-1277</name>
    <dbReference type="NCBI Taxonomy" id="2949581"/>
    <lineage>
        <taxon>Bacteria</taxon>
        <taxon>Bacillati</taxon>
        <taxon>Cyanobacteriota</taxon>
        <taxon>Cyanophyceae</taxon>
        <taxon>Pseudanabaenales</taxon>
        <taxon>Pseudanabaenaceae</taxon>
        <taxon>Pseudanabaena</taxon>
        <taxon>Pseudanabaena cinerea</taxon>
    </lineage>
</organism>
<dbReference type="EMBL" id="JACJPY010000001">
    <property type="protein sequence ID" value="MBD2148644.1"/>
    <property type="molecule type" value="Genomic_DNA"/>
</dbReference>
<reference evidence="1" key="1">
    <citation type="journal article" date="2015" name="ISME J.">
        <title>Draft Genome Sequence of Streptomyces incarnatus NRRL8089, which Produces the Nucleoside Antibiotic Sinefungin.</title>
        <authorList>
            <person name="Oshima K."/>
            <person name="Hattori M."/>
            <person name="Shimizu H."/>
            <person name="Fukuda K."/>
            <person name="Nemoto M."/>
            <person name="Inagaki K."/>
            <person name="Tamura T."/>
        </authorList>
    </citation>
    <scope>NUCLEOTIDE SEQUENCE</scope>
    <source>
        <strain evidence="1">FACHB-1277</strain>
    </source>
</reference>
<dbReference type="AlphaFoldDB" id="A0A926UP06"/>
<evidence type="ECO:0000313" key="1">
    <source>
        <dbReference type="EMBL" id="MBD2148644.1"/>
    </source>
</evidence>
<dbReference type="RefSeq" id="WP_190348981.1">
    <property type="nucleotide sequence ID" value="NZ_JACJPY010000001.1"/>
</dbReference>
<evidence type="ECO:0000313" key="2">
    <source>
        <dbReference type="Proteomes" id="UP000631421"/>
    </source>
</evidence>
<protein>
    <submittedName>
        <fullName evidence="1">Transcriptional regulator</fullName>
    </submittedName>
</protein>
<name>A0A926UP06_9CYAN</name>
<sequence>MQSVKVKVKTHEDFLIESLKDPEESAAYVSAVLEEEKPEPELLPLCLGHVAAALGGEGDRQWVKDFGTSDKSQVVYELAAWLDSLGLKLTVTVKPS</sequence>